<organism evidence="2 3">
    <name type="scientific">Saccharophagus degradans</name>
    <dbReference type="NCBI Taxonomy" id="86304"/>
    <lineage>
        <taxon>Bacteria</taxon>
        <taxon>Pseudomonadati</taxon>
        <taxon>Pseudomonadota</taxon>
        <taxon>Gammaproteobacteria</taxon>
        <taxon>Cellvibrionales</taxon>
        <taxon>Cellvibrionaceae</taxon>
        <taxon>Saccharophagus</taxon>
    </lineage>
</organism>
<dbReference type="Pfam" id="PF08668">
    <property type="entry name" value="HDOD"/>
    <property type="match status" value="1"/>
</dbReference>
<reference evidence="2" key="1">
    <citation type="submission" date="2023-07" db="EMBL/GenBank/DDBJ databases">
        <title>Genome content predicts the carbon catabolic preferences of heterotrophic bacteria.</title>
        <authorList>
            <person name="Gralka M."/>
        </authorList>
    </citation>
    <scope>NUCLEOTIDE SEQUENCE</scope>
    <source>
        <strain evidence="2">I3M17_2</strain>
    </source>
</reference>
<sequence>MALGLSKVFSSVTKPKLVEVTEPKIYSIKNAQEAYYRYLFPQNTEQPLSLPQKLVINVVQEALQKKPTRQKAVPHLPHVIPRLMRSLRDPDSSVKDYVEIINKDPVMSAAVLKLGNSVYFNPIGKRIDNIERAVVKLGIEGLRAVLSAAVMQPIIQRESAYFSQCGQRMWQHSLNTAVACEIIAKNTKTPEPFKVYLLGLVHDIGKITIFSELCKQFKKNGEEISPGYNAFVPLMKVLSPAVSYWVAKDWELPTELCKALAEQVNISAGSKVSPYAHILYKANMVTEVYTTSYGNNKKLAASVLAGLDLPENMFETLDTLSLEL</sequence>
<dbReference type="Proteomes" id="UP001169760">
    <property type="component" value="Unassembled WGS sequence"/>
</dbReference>
<comment type="caution">
    <text evidence="2">The sequence shown here is derived from an EMBL/GenBank/DDBJ whole genome shotgun (WGS) entry which is preliminary data.</text>
</comment>
<feature type="domain" description="HDOD" evidence="1">
    <location>
        <begin position="73"/>
        <end position="266"/>
    </location>
</feature>
<dbReference type="PANTHER" id="PTHR33525:SF3">
    <property type="entry name" value="RIBONUCLEASE Y"/>
    <property type="match status" value="1"/>
</dbReference>
<dbReference type="AlphaFoldDB" id="A0AAW7X2H5"/>
<gene>
    <name evidence="2" type="ORF">Q4521_05140</name>
</gene>
<dbReference type="EMBL" id="JAUOPB010000003">
    <property type="protein sequence ID" value="MDO6421848.1"/>
    <property type="molecule type" value="Genomic_DNA"/>
</dbReference>
<protein>
    <submittedName>
        <fullName evidence="2">HDOD domain-containing protein</fullName>
    </submittedName>
</protein>
<dbReference type="PANTHER" id="PTHR33525">
    <property type="match status" value="1"/>
</dbReference>
<accession>A0AAW7X2H5</accession>
<evidence type="ECO:0000259" key="1">
    <source>
        <dbReference type="PROSITE" id="PS51833"/>
    </source>
</evidence>
<dbReference type="PROSITE" id="PS51833">
    <property type="entry name" value="HDOD"/>
    <property type="match status" value="1"/>
</dbReference>
<evidence type="ECO:0000313" key="3">
    <source>
        <dbReference type="Proteomes" id="UP001169760"/>
    </source>
</evidence>
<dbReference type="InterPro" id="IPR003607">
    <property type="entry name" value="HD/PDEase_dom"/>
</dbReference>
<proteinExistence type="predicted"/>
<dbReference type="InterPro" id="IPR052340">
    <property type="entry name" value="RNase_Y/CdgJ"/>
</dbReference>
<dbReference type="RefSeq" id="WP_216065475.1">
    <property type="nucleotide sequence ID" value="NZ_CP123764.1"/>
</dbReference>
<name>A0AAW7X2H5_9GAMM</name>
<dbReference type="InterPro" id="IPR013976">
    <property type="entry name" value="HDOD"/>
</dbReference>
<evidence type="ECO:0000313" key="2">
    <source>
        <dbReference type="EMBL" id="MDO6421848.1"/>
    </source>
</evidence>
<dbReference type="CDD" id="cd00077">
    <property type="entry name" value="HDc"/>
    <property type="match status" value="1"/>
</dbReference>